<name>A0A0G1PD03_UNCKA</name>
<evidence type="ECO:0000313" key="2">
    <source>
        <dbReference type="Proteomes" id="UP000034732"/>
    </source>
</evidence>
<gene>
    <name evidence="1" type="ORF">UX44_C0018G0003</name>
</gene>
<organism evidence="1 2">
    <name type="scientific">candidate division WWE3 bacterium GW2011_GWA1_46_21</name>
    <dbReference type="NCBI Taxonomy" id="1619107"/>
    <lineage>
        <taxon>Bacteria</taxon>
        <taxon>Katanobacteria</taxon>
    </lineage>
</organism>
<evidence type="ECO:0000313" key="1">
    <source>
        <dbReference type="EMBL" id="KKU30606.1"/>
    </source>
</evidence>
<dbReference type="EMBL" id="LCMF01000018">
    <property type="protein sequence ID" value="KKU30606.1"/>
    <property type="molecule type" value="Genomic_DNA"/>
</dbReference>
<dbReference type="Proteomes" id="UP000034732">
    <property type="component" value="Unassembled WGS sequence"/>
</dbReference>
<proteinExistence type="predicted"/>
<dbReference type="AlphaFoldDB" id="A0A0G1PD03"/>
<dbReference type="Gene3D" id="2.60.40.10">
    <property type="entry name" value="Immunoglobulins"/>
    <property type="match status" value="1"/>
</dbReference>
<protein>
    <submittedName>
        <fullName evidence="1">Uncharacterized protein</fullName>
    </submittedName>
</protein>
<reference evidence="1 2" key="1">
    <citation type="journal article" date="2015" name="Nature">
        <title>rRNA introns, odd ribosomes, and small enigmatic genomes across a large radiation of phyla.</title>
        <authorList>
            <person name="Brown C.T."/>
            <person name="Hug L.A."/>
            <person name="Thomas B.C."/>
            <person name="Sharon I."/>
            <person name="Castelle C.J."/>
            <person name="Singh A."/>
            <person name="Wilkins M.J."/>
            <person name="Williams K.H."/>
            <person name="Banfield J.F."/>
        </authorList>
    </citation>
    <scope>NUCLEOTIDE SEQUENCE [LARGE SCALE GENOMIC DNA]</scope>
</reference>
<comment type="caution">
    <text evidence="1">The sequence shown here is derived from an EMBL/GenBank/DDBJ whole genome shotgun (WGS) entry which is preliminary data.</text>
</comment>
<accession>A0A0G1PD03</accession>
<sequence>MLNRIALSVVLLAVLGVGFLYFQKPVYASHNCSDPQNFNHIGDWDHGCECDVSCGCSRGNCCGFDCGGGGGDGGGGGGGCSANDNGCGPWDADGCCGGFACYYNGSNFYCDIAQPPPPCYSSPPSGGLTPLYPSSGVTGVTSPVNFSWSGVGSWGTGCPSNNNSYTVYLSQSGGGYSAVCSTGATSCSVGVTEGKNYCWYVGASNGSATVNSGTVCFKTNYKLQGWTWDATGKACSADKSSNEIAEDDVEGSVTPSISGGPTGVWNPGGFSNFSYEINNAPDGSRVVCALPIAKLPGFRYLLSCLNNGSSGVISGSCASINIDESPERADLGYKLFSKGWFTTLSGDVYGGGGGTSVSAGIPAAADILGGFKDFLIQGVGTVFGNGDLSVKNSDGVEKYSQDSNRHARFIGYPAGNWPVSYDFIAPMPAEEIGDCSGFLKNGGLDPAKVYKADAACVQEGIDSVATSYKLSGDGIAVVYVEGGDELTFGETGKLFRADSADQRVVFVVDGTVLVSKDLGDVAPTIATRPQIEAAFVVSQSLGFETAGDKNGDAIPDDTSALVEGPIITKAGVDFDRDRGLGNGYPSEVVAYKSLYLDALPQQDLESDVPNYTGLSVVDISWEIAE</sequence>
<dbReference type="InterPro" id="IPR013783">
    <property type="entry name" value="Ig-like_fold"/>
</dbReference>